<dbReference type="PANTHER" id="PTHR37187:SF18">
    <property type="match status" value="1"/>
</dbReference>
<feature type="compositionally biased region" description="Basic residues" evidence="1">
    <location>
        <begin position="1"/>
        <end position="18"/>
    </location>
</feature>
<gene>
    <name evidence="2" type="ORF">D0Y65_020331</name>
</gene>
<protein>
    <submittedName>
        <fullName evidence="2">Uncharacterized protein</fullName>
    </submittedName>
</protein>
<name>A0A445JDI9_GLYSO</name>
<feature type="region of interest" description="Disordered" evidence="1">
    <location>
        <begin position="125"/>
        <end position="151"/>
    </location>
</feature>
<feature type="compositionally biased region" description="Basic and acidic residues" evidence="1">
    <location>
        <begin position="30"/>
        <end position="43"/>
    </location>
</feature>
<dbReference type="Gramene" id="XM_028387811.1">
    <property type="protein sequence ID" value="XP_028243612.1"/>
    <property type="gene ID" value="LOC114421747"/>
</dbReference>
<accession>A0A445JDI9</accession>
<dbReference type="AlphaFoldDB" id="A0A445JDI9"/>
<evidence type="ECO:0000313" key="2">
    <source>
        <dbReference type="EMBL" id="RZB96509.1"/>
    </source>
</evidence>
<sequence>MPSGARKRKAAKKNKAKKNSINPSTNKPKGNGDLKSRDEKGSDGGEGNSPAFREHGDHRNPFNDGSEDLEERGPSAAQPHAPDVVGSLEEVVSDVKIDQVLGGKEDGVVLVERGLKSEECFESKNASFENGNGGNTPKGQSLAEKNSKDGNCNSVEEAVASHKLVKSIDSSPSKMTSITEMPPVEETVNSPADSSVNLVTAMASVSEVEKSDTGMLLEKSVVHPVEVTNLAMKINDDNVYSLTNENVTMSSVEEPKPKECDSKMLTSPPASPFTKFTNGEEHIKDCKTAKCSENQPHVALAPNLVQKTSWLSCCGLFEVLSSSNR</sequence>
<reference evidence="2 3" key="1">
    <citation type="submission" date="2018-09" db="EMBL/GenBank/DDBJ databases">
        <title>A high-quality reference genome of wild soybean provides a powerful tool to mine soybean genomes.</title>
        <authorList>
            <person name="Xie M."/>
            <person name="Chung C.Y.L."/>
            <person name="Li M.-W."/>
            <person name="Wong F.-L."/>
            <person name="Chan T.-F."/>
            <person name="Lam H.-M."/>
        </authorList>
    </citation>
    <scope>NUCLEOTIDE SEQUENCE [LARGE SCALE GENOMIC DNA]</scope>
    <source>
        <strain evidence="3">cv. W05</strain>
        <tissue evidence="2">Hypocotyl of etiolated seedlings</tissue>
    </source>
</reference>
<evidence type="ECO:0000256" key="1">
    <source>
        <dbReference type="SAM" id="MobiDB-lite"/>
    </source>
</evidence>
<proteinExistence type="predicted"/>
<dbReference type="EMBL" id="QZWG01000008">
    <property type="protein sequence ID" value="RZB96509.1"/>
    <property type="molecule type" value="Genomic_DNA"/>
</dbReference>
<evidence type="ECO:0000313" key="3">
    <source>
        <dbReference type="Proteomes" id="UP000289340"/>
    </source>
</evidence>
<dbReference type="Proteomes" id="UP000289340">
    <property type="component" value="Chromosome 8"/>
</dbReference>
<organism evidence="2 3">
    <name type="scientific">Glycine soja</name>
    <name type="common">Wild soybean</name>
    <dbReference type="NCBI Taxonomy" id="3848"/>
    <lineage>
        <taxon>Eukaryota</taxon>
        <taxon>Viridiplantae</taxon>
        <taxon>Streptophyta</taxon>
        <taxon>Embryophyta</taxon>
        <taxon>Tracheophyta</taxon>
        <taxon>Spermatophyta</taxon>
        <taxon>Magnoliopsida</taxon>
        <taxon>eudicotyledons</taxon>
        <taxon>Gunneridae</taxon>
        <taxon>Pentapetalae</taxon>
        <taxon>rosids</taxon>
        <taxon>fabids</taxon>
        <taxon>Fabales</taxon>
        <taxon>Fabaceae</taxon>
        <taxon>Papilionoideae</taxon>
        <taxon>50 kb inversion clade</taxon>
        <taxon>NPAAA clade</taxon>
        <taxon>indigoferoid/millettioid clade</taxon>
        <taxon>Phaseoleae</taxon>
        <taxon>Glycine</taxon>
        <taxon>Glycine subgen. Soja</taxon>
    </lineage>
</organism>
<keyword evidence="3" id="KW-1185">Reference proteome</keyword>
<dbReference type="PANTHER" id="PTHR37187">
    <property type="entry name" value="EXPRESSED PROTEIN"/>
    <property type="match status" value="1"/>
</dbReference>
<comment type="caution">
    <text evidence="2">The sequence shown here is derived from an EMBL/GenBank/DDBJ whole genome shotgun (WGS) entry which is preliminary data.</text>
</comment>
<feature type="region of interest" description="Disordered" evidence="1">
    <location>
        <begin position="1"/>
        <end position="87"/>
    </location>
</feature>
<feature type="compositionally biased region" description="Basic and acidic residues" evidence="1">
    <location>
        <begin position="52"/>
        <end position="61"/>
    </location>
</feature>